<evidence type="ECO:0000256" key="1">
    <source>
        <dbReference type="SAM" id="MobiDB-lite"/>
    </source>
</evidence>
<accession>A0A4E0QU86</accession>
<organism evidence="2 3">
    <name type="scientific">Fasciola hepatica</name>
    <name type="common">Liver fluke</name>
    <dbReference type="NCBI Taxonomy" id="6192"/>
    <lineage>
        <taxon>Eukaryota</taxon>
        <taxon>Metazoa</taxon>
        <taxon>Spiralia</taxon>
        <taxon>Lophotrochozoa</taxon>
        <taxon>Platyhelminthes</taxon>
        <taxon>Trematoda</taxon>
        <taxon>Digenea</taxon>
        <taxon>Plagiorchiida</taxon>
        <taxon>Echinostomata</taxon>
        <taxon>Echinostomatoidea</taxon>
        <taxon>Fasciolidae</taxon>
        <taxon>Fasciola</taxon>
    </lineage>
</organism>
<name>A0A4E0QU86_FASHE</name>
<sequence>MFPGLLVTVRILQSENLMIRSPLLHYCPRSYFPRMCLTDWVEAPVLVFQSPSTRRMSRFGTPFEVCCRTRSLSPPQLPPSGQGSDNRFVQGWGAKMS</sequence>
<gene>
    <name evidence="2" type="ORF">D915_010451</name>
</gene>
<comment type="caution">
    <text evidence="2">The sequence shown here is derived from an EMBL/GenBank/DDBJ whole genome shotgun (WGS) entry which is preliminary data.</text>
</comment>
<feature type="region of interest" description="Disordered" evidence="1">
    <location>
        <begin position="73"/>
        <end position="97"/>
    </location>
</feature>
<reference evidence="2" key="1">
    <citation type="submission" date="2019-03" db="EMBL/GenBank/DDBJ databases">
        <title>Improved annotation for the trematode Fasciola hepatica.</title>
        <authorList>
            <person name="Choi Y.-J."/>
            <person name="Martin J."/>
            <person name="Mitreva M."/>
        </authorList>
    </citation>
    <scope>NUCLEOTIDE SEQUENCE [LARGE SCALE GENOMIC DNA]</scope>
</reference>
<proteinExistence type="predicted"/>
<keyword evidence="3" id="KW-1185">Reference proteome</keyword>
<dbReference type="AlphaFoldDB" id="A0A4E0QU86"/>
<dbReference type="EMBL" id="JXXN02015308">
    <property type="protein sequence ID" value="THD18249.1"/>
    <property type="molecule type" value="Genomic_DNA"/>
</dbReference>
<dbReference type="Proteomes" id="UP000230066">
    <property type="component" value="Unassembled WGS sequence"/>
</dbReference>
<evidence type="ECO:0000313" key="2">
    <source>
        <dbReference type="EMBL" id="THD18249.1"/>
    </source>
</evidence>
<feature type="compositionally biased region" description="Low complexity" evidence="1">
    <location>
        <begin position="73"/>
        <end position="84"/>
    </location>
</feature>
<protein>
    <submittedName>
        <fullName evidence="2">Uncharacterized protein</fullName>
    </submittedName>
</protein>
<evidence type="ECO:0000313" key="3">
    <source>
        <dbReference type="Proteomes" id="UP000230066"/>
    </source>
</evidence>